<feature type="domain" description="Ig-like" evidence="4">
    <location>
        <begin position="135"/>
        <end position="220"/>
    </location>
</feature>
<dbReference type="InterPro" id="IPR003599">
    <property type="entry name" value="Ig_sub"/>
</dbReference>
<dbReference type="Proteomes" id="UP000887568">
    <property type="component" value="Unplaced"/>
</dbReference>
<feature type="chain" id="PRO_5038000705" description="Ig-like domain-containing protein" evidence="3">
    <location>
        <begin position="20"/>
        <end position="571"/>
    </location>
</feature>
<evidence type="ECO:0000256" key="3">
    <source>
        <dbReference type="SAM" id="SignalP"/>
    </source>
</evidence>
<name>A0A914B142_PATMI</name>
<dbReference type="GeneID" id="119738818"/>
<dbReference type="PANTHER" id="PTHR45889">
    <property type="entry name" value="IG-LIKE DOMAIN-CONTAINING PROTEIN"/>
    <property type="match status" value="1"/>
</dbReference>
<dbReference type="PANTHER" id="PTHR45889:SF8">
    <property type="entry name" value="IG-LIKE DOMAIN-CONTAINING PROTEIN"/>
    <property type="match status" value="1"/>
</dbReference>
<dbReference type="Pfam" id="PF07686">
    <property type="entry name" value="V-set"/>
    <property type="match status" value="1"/>
</dbReference>
<evidence type="ECO:0000313" key="5">
    <source>
        <dbReference type="EnsemblMetazoa" id="XP_038069712.1"/>
    </source>
</evidence>
<dbReference type="Gene3D" id="2.60.40.10">
    <property type="entry name" value="Immunoglobulins"/>
    <property type="match status" value="3"/>
</dbReference>
<dbReference type="InterPro" id="IPR007110">
    <property type="entry name" value="Ig-like_dom"/>
</dbReference>
<feature type="domain" description="Ig-like" evidence="4">
    <location>
        <begin position="18"/>
        <end position="108"/>
    </location>
</feature>
<sequence>MGLLAVTAVFLLVVGIVSSISLGTGPDATEARAGETVELRCDVNYRNGEPILWYHDPSKSYVTYNRDVSDTLDADRRQRYSVRGSEYWHVFNLRIENLKPTDDGFFYCGYLDRGTFTVLGSARLTVIYPPDEKSPVCSFNMLDQPNSTNATVGSSVDLTCMWTGGNPSPTAAWYRLDASMDTHQGNGYVWMRRELTDEDNGVEFICEMESEGLDQKRSCSAMPLRIPPRAIITPSTAYARVGDTVEFVCEGIGLPRIVWYTWEGPPGLTRRQGRYELLAGNRVLRVFAVEAEDDGLEITCRVRTSRGLEATESAVLRVVLPTTPGPTTVPETTTEAVPSTTLNPNPEKETAKVTTGVIDRGAVSPKSPKTTPAPPPPDDSQPIAALPKTTIIGIGVAAGAVLVLIIAVLIIFMKRSRKSQIRRDTSIHLVNSTYETVIEGGRVVDQEISPPPGFENYDRPRPIAAVSPLPQTNSANGVKPSVRYAKVNKKKPRDIDPLYDQVPDETAVDLGLGSPTPRREPTYVNQGAMEIRQEPDPRGFNAEGLTYAELELDREGRLHSKKSHTLYAKLK</sequence>
<keyword evidence="6" id="KW-1185">Reference proteome</keyword>
<organism evidence="5 6">
    <name type="scientific">Patiria miniata</name>
    <name type="common">Bat star</name>
    <name type="synonym">Asterina miniata</name>
    <dbReference type="NCBI Taxonomy" id="46514"/>
    <lineage>
        <taxon>Eukaryota</taxon>
        <taxon>Metazoa</taxon>
        <taxon>Echinodermata</taxon>
        <taxon>Eleutherozoa</taxon>
        <taxon>Asterozoa</taxon>
        <taxon>Asteroidea</taxon>
        <taxon>Valvatacea</taxon>
        <taxon>Valvatida</taxon>
        <taxon>Asterinidae</taxon>
        <taxon>Patiria</taxon>
    </lineage>
</organism>
<dbReference type="CDD" id="cd00099">
    <property type="entry name" value="IgV"/>
    <property type="match status" value="1"/>
</dbReference>
<keyword evidence="2" id="KW-0812">Transmembrane</keyword>
<feature type="region of interest" description="Disordered" evidence="1">
    <location>
        <begin position="321"/>
        <end position="382"/>
    </location>
</feature>
<dbReference type="PROSITE" id="PS50835">
    <property type="entry name" value="IG_LIKE"/>
    <property type="match status" value="3"/>
</dbReference>
<feature type="compositionally biased region" description="Low complexity" evidence="1">
    <location>
        <begin position="321"/>
        <end position="342"/>
    </location>
</feature>
<dbReference type="InterPro" id="IPR013783">
    <property type="entry name" value="Ig-like_fold"/>
</dbReference>
<proteinExistence type="predicted"/>
<dbReference type="RefSeq" id="XP_038069712.1">
    <property type="nucleotide sequence ID" value="XM_038213784.1"/>
</dbReference>
<reference evidence="5" key="1">
    <citation type="submission" date="2022-11" db="UniProtKB">
        <authorList>
            <consortium name="EnsemblMetazoa"/>
        </authorList>
    </citation>
    <scope>IDENTIFICATION</scope>
</reference>
<keyword evidence="3" id="KW-0732">Signal</keyword>
<keyword evidence="2" id="KW-0472">Membrane</keyword>
<feature type="signal peptide" evidence="3">
    <location>
        <begin position="1"/>
        <end position="19"/>
    </location>
</feature>
<dbReference type="OrthoDB" id="8825892at2759"/>
<keyword evidence="2" id="KW-1133">Transmembrane helix</keyword>
<feature type="domain" description="Ig-like" evidence="4">
    <location>
        <begin position="228"/>
        <end position="316"/>
    </location>
</feature>
<dbReference type="AlphaFoldDB" id="A0A914B142"/>
<feature type="transmembrane region" description="Helical" evidence="2">
    <location>
        <begin position="391"/>
        <end position="413"/>
    </location>
</feature>
<evidence type="ECO:0000259" key="4">
    <source>
        <dbReference type="PROSITE" id="PS50835"/>
    </source>
</evidence>
<dbReference type="InterPro" id="IPR036179">
    <property type="entry name" value="Ig-like_dom_sf"/>
</dbReference>
<dbReference type="SUPFAM" id="SSF48726">
    <property type="entry name" value="Immunoglobulin"/>
    <property type="match status" value="3"/>
</dbReference>
<dbReference type="EnsemblMetazoa" id="XM_038213784.1">
    <property type="protein sequence ID" value="XP_038069712.1"/>
    <property type="gene ID" value="LOC119738818"/>
</dbReference>
<evidence type="ECO:0000313" key="6">
    <source>
        <dbReference type="Proteomes" id="UP000887568"/>
    </source>
</evidence>
<protein>
    <recommendedName>
        <fullName evidence="4">Ig-like domain-containing protein</fullName>
    </recommendedName>
</protein>
<evidence type="ECO:0000256" key="2">
    <source>
        <dbReference type="SAM" id="Phobius"/>
    </source>
</evidence>
<evidence type="ECO:0000256" key="1">
    <source>
        <dbReference type="SAM" id="MobiDB-lite"/>
    </source>
</evidence>
<dbReference type="SMART" id="SM00409">
    <property type="entry name" value="IG"/>
    <property type="match status" value="2"/>
</dbReference>
<dbReference type="InterPro" id="IPR013106">
    <property type="entry name" value="Ig_V-set"/>
</dbReference>
<dbReference type="CDD" id="cd12087">
    <property type="entry name" value="TM_EGFR-like"/>
    <property type="match status" value="1"/>
</dbReference>
<accession>A0A914B142</accession>